<dbReference type="EMBL" id="CP051141">
    <property type="protein sequence ID" value="QIW99370.1"/>
    <property type="molecule type" value="Genomic_DNA"/>
</dbReference>
<evidence type="ECO:0000313" key="3">
    <source>
        <dbReference type="Proteomes" id="UP000503462"/>
    </source>
</evidence>
<proteinExistence type="predicted"/>
<dbReference type="PANTHER" id="PTHR12069">
    <property type="entry name" value="DNA-DIRECTED RNA POLYMERASES III 80 KDA POLYPEPTIDE RNA POLYMERASE III SUBUNIT 5"/>
    <property type="match status" value="1"/>
</dbReference>
<evidence type="ECO:0000313" key="2">
    <source>
        <dbReference type="EMBL" id="QIW99370.1"/>
    </source>
</evidence>
<name>A0A6H0XXI5_9PEZI</name>
<accession>A0A6H0XXI5</accession>
<organism evidence="2 3">
    <name type="scientific">Peltaster fructicola</name>
    <dbReference type="NCBI Taxonomy" id="286661"/>
    <lineage>
        <taxon>Eukaryota</taxon>
        <taxon>Fungi</taxon>
        <taxon>Dikarya</taxon>
        <taxon>Ascomycota</taxon>
        <taxon>Pezizomycotina</taxon>
        <taxon>Dothideomycetes</taxon>
        <taxon>Dothideomycetes incertae sedis</taxon>
        <taxon>Peltaster</taxon>
    </lineage>
</organism>
<dbReference type="Pfam" id="PF04801">
    <property type="entry name" value="RPC5"/>
    <property type="match status" value="2"/>
</dbReference>
<sequence length="328" mass="37407">MATKDDPVIAEYDVFITPALQEQIYLLQYLNRPREKPYSERLGARPENVRVKAKSGFLEMDIDMHTDYNFNRYQSLKWGDAVQTGKTLQNSTATYGPASGFAVPRVRQPSRGLLKDKVERENEIFNGLTDFSSATHEGKALSSQTLGGKIIRQESTSDMAQPAYFVGAFRGNALHLSKVHGTVQMRPQFHHVDAEEQRNRVAASRVAATEADASRPAPPARALQQSYKDLNDDKDKDAPERKLRKMLQNAEEEEWASLQYVDEQEDLAFDTFNRCMFVPTETAKPLKSELTAEKYLDQVSLPRQDIYRRKKRPPRKKGTIELDGEEEY</sequence>
<dbReference type="InterPro" id="IPR006886">
    <property type="entry name" value="RNA_pol_III_Rpc5"/>
</dbReference>
<dbReference type="PANTHER" id="PTHR12069:SF0">
    <property type="entry name" value="DNA-DIRECTED RNA POLYMERASE III SUBUNIT RPC5"/>
    <property type="match status" value="1"/>
</dbReference>
<dbReference type="OrthoDB" id="340681at2759"/>
<feature type="region of interest" description="Disordered" evidence="1">
    <location>
        <begin position="194"/>
        <end position="237"/>
    </location>
</feature>
<keyword evidence="3" id="KW-1185">Reference proteome</keyword>
<evidence type="ECO:0008006" key="4">
    <source>
        <dbReference type="Google" id="ProtNLM"/>
    </source>
</evidence>
<dbReference type="AlphaFoldDB" id="A0A6H0XXI5"/>
<gene>
    <name evidence="2" type="ORF">AMS68_004888</name>
</gene>
<reference evidence="2 3" key="1">
    <citation type="journal article" date="2016" name="Sci. Rep.">
        <title>Peltaster fructicola genome reveals evolution from an invasive phytopathogen to an ectophytic parasite.</title>
        <authorList>
            <person name="Xu C."/>
            <person name="Chen H."/>
            <person name="Gleason M.L."/>
            <person name="Xu J.R."/>
            <person name="Liu H."/>
            <person name="Zhang R."/>
            <person name="Sun G."/>
        </authorList>
    </citation>
    <scope>NUCLEOTIDE SEQUENCE [LARGE SCALE GENOMIC DNA]</scope>
    <source>
        <strain evidence="2 3">LNHT1506</strain>
    </source>
</reference>
<feature type="compositionally biased region" description="Basic residues" evidence="1">
    <location>
        <begin position="308"/>
        <end position="317"/>
    </location>
</feature>
<dbReference type="GO" id="GO:0005666">
    <property type="term" value="C:RNA polymerase III complex"/>
    <property type="evidence" value="ECO:0007669"/>
    <property type="project" value="TreeGrafter"/>
</dbReference>
<protein>
    <recommendedName>
        <fullName evidence="4">DNA-directed RNA polymerase III subunit Rpc5</fullName>
    </recommendedName>
</protein>
<dbReference type="GO" id="GO:0042797">
    <property type="term" value="P:tRNA transcription by RNA polymerase III"/>
    <property type="evidence" value="ECO:0007669"/>
    <property type="project" value="TreeGrafter"/>
</dbReference>
<feature type="region of interest" description="Disordered" evidence="1">
    <location>
        <begin position="302"/>
        <end position="328"/>
    </location>
</feature>
<evidence type="ECO:0000256" key="1">
    <source>
        <dbReference type="SAM" id="MobiDB-lite"/>
    </source>
</evidence>
<dbReference type="Proteomes" id="UP000503462">
    <property type="component" value="Chromosome 3"/>
</dbReference>